<feature type="transmembrane region" description="Helical" evidence="1">
    <location>
        <begin position="202"/>
        <end position="221"/>
    </location>
</feature>
<comment type="caution">
    <text evidence="2">The sequence shown here is derived from an EMBL/GenBank/DDBJ whole genome shotgun (WGS) entry which is preliminary data.</text>
</comment>
<keyword evidence="3" id="KW-1185">Reference proteome</keyword>
<feature type="transmembrane region" description="Helical" evidence="1">
    <location>
        <begin position="536"/>
        <end position="554"/>
    </location>
</feature>
<sequence>MGRRIKDGIFVEITSWKMFSPPQGSLPGSMQAVNPNMVKVPGRSPARMPLPTMSPASAELLRSTDAIQQTERIVALTIKRAQDDLALKGQLRTVDHIWRLFGNMNIFYMKSMILHALLYASSHGFSHSLHAFLTDSSQYEYIDCNHKPHRLTISKFEGESLLVGYGTYHKEQRKMIGRLDAFGMICGMVMLHFISHWRLKRISFAAISLTLAVYLIGAFFLTRFFTRIAVFVAAATTQMVCIPALVASVESVPAHLRPFSICLCYMFRNIVEITVLTTMEEITSIDRFWISHGAMFLTGILLHFFFCPPNLAVEIAHRNFMALKEVIQKYSVITSNVDEEAVIDDVLFLGEVPLSKIDGIKSLLTTPAFLKKLLLSFIPLVTVNLTERNVRFNSGVSPLRFPEEGVARGYLDLIASLLMVVSIRRFGRRFTMVVSQLGMFLGGIFIMQMRPNVVSTCENIIQAVDQDTNLIPGYCLYRIGFFIARTTSAMMLFEHIPTISRAYFVPIIVGLLFLCRYTFGQIWLFNDRDDEVFSHTWSTLVLFGLIGVLCSLWIDNSSLQPVSKGEVPCYAEKRKRIIFEPLPTPKEN</sequence>
<protein>
    <submittedName>
        <fullName evidence="2">Uncharacterized protein</fullName>
    </submittedName>
</protein>
<evidence type="ECO:0000256" key="1">
    <source>
        <dbReference type="SAM" id="Phobius"/>
    </source>
</evidence>
<evidence type="ECO:0000313" key="3">
    <source>
        <dbReference type="Proteomes" id="UP000835052"/>
    </source>
</evidence>
<feature type="transmembrane region" description="Helical" evidence="1">
    <location>
        <begin position="502"/>
        <end position="524"/>
    </location>
</feature>
<dbReference type="SUPFAM" id="SSF103473">
    <property type="entry name" value="MFS general substrate transporter"/>
    <property type="match status" value="2"/>
</dbReference>
<reference evidence="2" key="1">
    <citation type="submission" date="2020-10" db="EMBL/GenBank/DDBJ databases">
        <authorList>
            <person name="Kikuchi T."/>
        </authorList>
    </citation>
    <scope>NUCLEOTIDE SEQUENCE</scope>
    <source>
        <strain evidence="2">NKZ352</strain>
    </source>
</reference>
<keyword evidence="1" id="KW-0472">Membrane</keyword>
<feature type="transmembrane region" description="Helical" evidence="1">
    <location>
        <begin position="470"/>
        <end position="493"/>
    </location>
</feature>
<gene>
    <name evidence="2" type="ORF">CAUJ_LOCUS11123</name>
</gene>
<dbReference type="InterPro" id="IPR036259">
    <property type="entry name" value="MFS_trans_sf"/>
</dbReference>
<keyword evidence="1" id="KW-0812">Transmembrane</keyword>
<feature type="transmembrane region" description="Helical" evidence="1">
    <location>
        <begin position="228"/>
        <end position="246"/>
    </location>
</feature>
<keyword evidence="1" id="KW-1133">Transmembrane helix</keyword>
<dbReference type="AlphaFoldDB" id="A0A8S1HHH5"/>
<feature type="transmembrane region" description="Helical" evidence="1">
    <location>
        <begin position="179"/>
        <end position="196"/>
    </location>
</feature>
<organism evidence="2 3">
    <name type="scientific">Caenorhabditis auriculariae</name>
    <dbReference type="NCBI Taxonomy" id="2777116"/>
    <lineage>
        <taxon>Eukaryota</taxon>
        <taxon>Metazoa</taxon>
        <taxon>Ecdysozoa</taxon>
        <taxon>Nematoda</taxon>
        <taxon>Chromadorea</taxon>
        <taxon>Rhabditida</taxon>
        <taxon>Rhabditina</taxon>
        <taxon>Rhabditomorpha</taxon>
        <taxon>Rhabditoidea</taxon>
        <taxon>Rhabditidae</taxon>
        <taxon>Peloderinae</taxon>
        <taxon>Caenorhabditis</taxon>
    </lineage>
</organism>
<proteinExistence type="predicted"/>
<name>A0A8S1HHH5_9PELO</name>
<accession>A0A8S1HHH5</accession>
<feature type="transmembrane region" description="Helical" evidence="1">
    <location>
        <begin position="430"/>
        <end position="450"/>
    </location>
</feature>
<dbReference type="Proteomes" id="UP000835052">
    <property type="component" value="Unassembled WGS sequence"/>
</dbReference>
<dbReference type="Gene3D" id="1.20.1250.20">
    <property type="entry name" value="MFS general substrate transporter like domains"/>
    <property type="match status" value="1"/>
</dbReference>
<feature type="transmembrane region" description="Helical" evidence="1">
    <location>
        <begin position="288"/>
        <end position="306"/>
    </location>
</feature>
<evidence type="ECO:0000313" key="2">
    <source>
        <dbReference type="EMBL" id="CAD6195204.1"/>
    </source>
</evidence>
<dbReference type="EMBL" id="CAJGYM010000052">
    <property type="protein sequence ID" value="CAD6195204.1"/>
    <property type="molecule type" value="Genomic_DNA"/>
</dbReference>